<dbReference type="OrthoDB" id="1285855at2759"/>
<keyword evidence="1" id="KW-0238">DNA-binding</keyword>
<feature type="region of interest" description="Disordered" evidence="2">
    <location>
        <begin position="232"/>
        <end position="324"/>
    </location>
</feature>
<feature type="region of interest" description="Disordered" evidence="2">
    <location>
        <begin position="337"/>
        <end position="372"/>
    </location>
</feature>
<dbReference type="PANTHER" id="PTHR33400">
    <property type="entry name" value="ZINC FINGER CCCH DOMAIN-CONTAINING PROTEIN 6-RELATED"/>
    <property type="match status" value="1"/>
</dbReference>
<comment type="caution">
    <text evidence="3">The sequence shown here is derived from an EMBL/GenBank/DDBJ whole genome shotgun (WGS) entry which is preliminary data.</text>
</comment>
<evidence type="ECO:0000256" key="2">
    <source>
        <dbReference type="SAM" id="MobiDB-lite"/>
    </source>
</evidence>
<feature type="region of interest" description="Disordered" evidence="2">
    <location>
        <begin position="568"/>
        <end position="600"/>
    </location>
</feature>
<feature type="compositionally biased region" description="Polar residues" evidence="2">
    <location>
        <begin position="308"/>
        <end position="324"/>
    </location>
</feature>
<dbReference type="PANTHER" id="PTHR33400:SF10">
    <property type="entry name" value="ZINC FINGER CCCH DOMAIN-CONTAINING PROTEIN 45-LIKE"/>
    <property type="match status" value="1"/>
</dbReference>
<reference evidence="4" key="1">
    <citation type="journal article" date="2023" name="Proc. Natl. Acad. Sci. U.S.A.">
        <title>Genomic and structural basis for evolution of tropane alkaloid biosynthesis.</title>
        <authorList>
            <person name="Wanga Y.-J."/>
            <person name="Taina T."/>
            <person name="Yua J.-Y."/>
            <person name="Lia J."/>
            <person name="Xua B."/>
            <person name="Chenc J."/>
            <person name="D'Auriad J.C."/>
            <person name="Huanga J.-P."/>
            <person name="Huanga S.-X."/>
        </authorList>
    </citation>
    <scope>NUCLEOTIDE SEQUENCE [LARGE SCALE GENOMIC DNA]</scope>
    <source>
        <strain evidence="4">cv. KIB-2019</strain>
    </source>
</reference>
<dbReference type="EMBL" id="JAJAGQ010000013">
    <property type="protein sequence ID" value="KAJ8545752.1"/>
    <property type="molecule type" value="Genomic_DNA"/>
</dbReference>
<name>A0A9Q1LZ05_9SOLA</name>
<evidence type="ECO:0000256" key="1">
    <source>
        <dbReference type="ARBA" id="ARBA00023125"/>
    </source>
</evidence>
<protein>
    <submittedName>
        <fullName evidence="3">Uncharacterized protein</fullName>
    </submittedName>
</protein>
<feature type="compositionally biased region" description="Polar residues" evidence="2">
    <location>
        <begin position="232"/>
        <end position="252"/>
    </location>
</feature>
<dbReference type="AlphaFoldDB" id="A0A9Q1LZ05"/>
<proteinExistence type="predicted"/>
<dbReference type="GO" id="GO:0003677">
    <property type="term" value="F:DNA binding"/>
    <property type="evidence" value="ECO:0007669"/>
    <property type="project" value="UniProtKB-KW"/>
</dbReference>
<feature type="compositionally biased region" description="Polar residues" evidence="2">
    <location>
        <begin position="358"/>
        <end position="372"/>
    </location>
</feature>
<feature type="compositionally biased region" description="Polar residues" evidence="2">
    <location>
        <begin position="424"/>
        <end position="443"/>
    </location>
</feature>
<evidence type="ECO:0000313" key="3">
    <source>
        <dbReference type="EMBL" id="KAJ8545752.1"/>
    </source>
</evidence>
<organism evidence="3 4">
    <name type="scientific">Anisodus acutangulus</name>
    <dbReference type="NCBI Taxonomy" id="402998"/>
    <lineage>
        <taxon>Eukaryota</taxon>
        <taxon>Viridiplantae</taxon>
        <taxon>Streptophyta</taxon>
        <taxon>Embryophyta</taxon>
        <taxon>Tracheophyta</taxon>
        <taxon>Spermatophyta</taxon>
        <taxon>Magnoliopsida</taxon>
        <taxon>eudicotyledons</taxon>
        <taxon>Gunneridae</taxon>
        <taxon>Pentapetalae</taxon>
        <taxon>asterids</taxon>
        <taxon>lamiids</taxon>
        <taxon>Solanales</taxon>
        <taxon>Solanaceae</taxon>
        <taxon>Solanoideae</taxon>
        <taxon>Hyoscyameae</taxon>
        <taxon>Anisodus</taxon>
    </lineage>
</organism>
<feature type="compositionally biased region" description="Polar residues" evidence="2">
    <location>
        <begin position="287"/>
        <end position="300"/>
    </location>
</feature>
<feature type="region of interest" description="Disordered" evidence="2">
    <location>
        <begin position="387"/>
        <end position="443"/>
    </location>
</feature>
<sequence>MKKSKISWAPGRNFCQVNHFLQEDCPSKVGRGSQHHLQLKRSHQSIIHQSIIRPSLEGRSCLKQSKERLPYIPLAKWKCPPKFNLNEKWLVVAGEESKEAEDQDHREKRVLEAVYPSRSAIPPNPSTLSDLDQYYDDDQTPVIRTIPIEEEADVEVSSHLTPSQNISIVTNNPSSSVSMVTSEKLPANGKSFPLSLTTFQNPRKPPSNSPFPVRRPANVQSAPAYLSRCQNLKGSEQTQISPKPPVSYNSVPQYPLTCKNLSTPDQTEFSPDLPANQNHAPKCRTVCGNQNTSQRKSQVSGMPPANHNPVTQLPSTGENPNIPQHQAEALPKSLANHNPATQSQLRSQVSGMPPPANQNPVTQFSSTCENSNISQHQAKVLPKSLANHNPATQCNNQNSPKRTQVSPKPPVSNNSVPHYPLTCKLTSTPDQTEFSPDLPANQNHAPKCLTVRGNQNISQLKSQVSGMPPTNHNPVTQFPSTCQNPNIPLHQAEVLPKSLANHNPATQCEKSILEMSHGFDSGDLMVAVATTVAALAKSQEQGSLIDTDLLVKLLRNPEQIQKLMNEHGVVTNPKTGPASGSKPTVPSSTTPTSTADSLDKQVTGNENCKCVVADSTVFSLSLEVRSTNEQRGTAAMSRPVDLLVPLPRTKPDKVINKSINEYQAPHAGSGPIFGPKPMAKSVPLTMTKPETSVKNNLANEQGAPPHVGNADIRSKPLVHPTSDLNLEKIKKLINEYGVPDNVGGKALVNSELVPSSFSKCDVALQPELQIKSHSPNTGHASPFSSMTSPAPLHKDVNYYKSLIKQHGENRESVDHELLQNTNPRGNTRGGPELLKNVKPNERRQRKSGAMLEAPGSKRIKLSGEVTGRT</sequence>
<dbReference type="Proteomes" id="UP001152561">
    <property type="component" value="Unassembled WGS sequence"/>
</dbReference>
<feature type="compositionally biased region" description="Polar residues" evidence="2">
    <location>
        <begin position="387"/>
        <end position="404"/>
    </location>
</feature>
<gene>
    <name evidence="3" type="ORF">K7X08_018335</name>
</gene>
<feature type="region of interest" description="Disordered" evidence="2">
    <location>
        <begin position="191"/>
        <end position="216"/>
    </location>
</feature>
<feature type="region of interest" description="Disordered" evidence="2">
    <location>
        <begin position="809"/>
        <end position="869"/>
    </location>
</feature>
<feature type="compositionally biased region" description="Polar residues" evidence="2">
    <location>
        <begin position="259"/>
        <end position="279"/>
    </location>
</feature>
<keyword evidence="4" id="KW-1185">Reference proteome</keyword>
<accession>A0A9Q1LZ05</accession>
<feature type="compositionally biased region" description="Low complexity" evidence="2">
    <location>
        <begin position="579"/>
        <end position="594"/>
    </location>
</feature>
<evidence type="ECO:0000313" key="4">
    <source>
        <dbReference type="Proteomes" id="UP001152561"/>
    </source>
</evidence>
<feature type="compositionally biased region" description="Polar residues" evidence="2">
    <location>
        <begin position="337"/>
        <end position="350"/>
    </location>
</feature>